<dbReference type="WBParaSite" id="PEQ_0000773001-mRNA-1">
    <property type="protein sequence ID" value="PEQ_0000773001-mRNA-1"/>
    <property type="gene ID" value="PEQ_0000773001"/>
</dbReference>
<evidence type="ECO:0000313" key="2">
    <source>
        <dbReference type="Proteomes" id="UP000887564"/>
    </source>
</evidence>
<keyword evidence="1" id="KW-0812">Transmembrane</keyword>
<keyword evidence="2" id="KW-1185">Reference proteome</keyword>
<dbReference type="Proteomes" id="UP000887564">
    <property type="component" value="Unplaced"/>
</dbReference>
<keyword evidence="1" id="KW-0472">Membrane</keyword>
<organism evidence="2 3">
    <name type="scientific">Parascaris equorum</name>
    <name type="common">Equine roundworm</name>
    <dbReference type="NCBI Taxonomy" id="6256"/>
    <lineage>
        <taxon>Eukaryota</taxon>
        <taxon>Metazoa</taxon>
        <taxon>Ecdysozoa</taxon>
        <taxon>Nematoda</taxon>
        <taxon>Chromadorea</taxon>
        <taxon>Rhabditida</taxon>
        <taxon>Spirurina</taxon>
        <taxon>Ascaridomorpha</taxon>
        <taxon>Ascaridoidea</taxon>
        <taxon>Ascarididae</taxon>
        <taxon>Parascaris</taxon>
    </lineage>
</organism>
<sequence length="87" mass="9611">MIVDTAVKLLTDTLLNCTDGPFMVPSANMDNLSLVVTLLATITSLLTVALGILHLIYVSFYVTHRYRRAFIVYLAATAPVCFIYLRG</sequence>
<evidence type="ECO:0000256" key="1">
    <source>
        <dbReference type="SAM" id="Phobius"/>
    </source>
</evidence>
<name>A0A914S093_PAREQ</name>
<keyword evidence="1" id="KW-1133">Transmembrane helix</keyword>
<evidence type="ECO:0000313" key="3">
    <source>
        <dbReference type="WBParaSite" id="PEQ_0000773001-mRNA-1"/>
    </source>
</evidence>
<feature type="transmembrane region" description="Helical" evidence="1">
    <location>
        <begin position="32"/>
        <end position="57"/>
    </location>
</feature>
<protein>
    <submittedName>
        <fullName evidence="3">G-protein coupled receptors family 1 profile domain-containing protein</fullName>
    </submittedName>
</protein>
<feature type="transmembrane region" description="Helical" evidence="1">
    <location>
        <begin position="69"/>
        <end position="85"/>
    </location>
</feature>
<proteinExistence type="predicted"/>
<reference evidence="3" key="1">
    <citation type="submission" date="2022-11" db="UniProtKB">
        <authorList>
            <consortium name="WormBaseParasite"/>
        </authorList>
    </citation>
    <scope>IDENTIFICATION</scope>
</reference>
<dbReference type="AlphaFoldDB" id="A0A914S093"/>
<accession>A0A914S093</accession>